<gene>
    <name evidence="2" type="ORF">BN1723_004025</name>
</gene>
<evidence type="ECO:0000256" key="1">
    <source>
        <dbReference type="SAM" id="MobiDB-lite"/>
    </source>
</evidence>
<evidence type="ECO:0000313" key="3">
    <source>
        <dbReference type="Proteomes" id="UP000045706"/>
    </source>
</evidence>
<sequence>MLDKVLGKTSLKASLATPDPSLESPSRPVSEDDPLGKAKVHSFGGPRTVELTRTSGGAVAWQSPFAWLACLNEEDGLAFAILQDVGGGRDLGVFWQDSDVTARADDWETLVRDHPQYKIFRLRVVAVLEDRVASQLERMQTMEVDPRDAPLGESHIIHTGCLDAATTLREQEASVLQAAARALEAERGDLLADDSVLAYLGSMEISQNEQVEETASNDSDDFS</sequence>
<feature type="region of interest" description="Disordered" evidence="1">
    <location>
        <begin position="1"/>
        <end position="42"/>
    </location>
</feature>
<organism evidence="2 3">
    <name type="scientific">Verticillium longisporum</name>
    <name type="common">Verticillium dahliae var. longisporum</name>
    <dbReference type="NCBI Taxonomy" id="100787"/>
    <lineage>
        <taxon>Eukaryota</taxon>
        <taxon>Fungi</taxon>
        <taxon>Dikarya</taxon>
        <taxon>Ascomycota</taxon>
        <taxon>Pezizomycotina</taxon>
        <taxon>Sordariomycetes</taxon>
        <taxon>Hypocreomycetidae</taxon>
        <taxon>Glomerellales</taxon>
        <taxon>Plectosphaerellaceae</taxon>
        <taxon>Verticillium</taxon>
    </lineage>
</organism>
<proteinExistence type="predicted"/>
<dbReference type="Proteomes" id="UP000045706">
    <property type="component" value="Unassembled WGS sequence"/>
</dbReference>
<evidence type="ECO:0000313" key="2">
    <source>
        <dbReference type="EMBL" id="CRK34350.1"/>
    </source>
</evidence>
<name>A0A0G4MJX5_VERLO</name>
<reference evidence="3" key="1">
    <citation type="submission" date="2015-05" db="EMBL/GenBank/DDBJ databases">
        <authorList>
            <person name="Fogelqvist Johan"/>
        </authorList>
    </citation>
    <scope>NUCLEOTIDE SEQUENCE [LARGE SCALE GENOMIC DNA]</scope>
</reference>
<dbReference type="EMBL" id="CVQI01026668">
    <property type="protein sequence ID" value="CRK34350.1"/>
    <property type="molecule type" value="Genomic_DNA"/>
</dbReference>
<dbReference type="AlphaFoldDB" id="A0A0G4MJX5"/>
<protein>
    <submittedName>
        <fullName evidence="2">Uncharacterized protein</fullName>
    </submittedName>
</protein>
<accession>A0A0G4MJX5</accession>